<evidence type="ECO:0000256" key="1">
    <source>
        <dbReference type="SAM" id="MobiDB-lite"/>
    </source>
</evidence>
<dbReference type="InterPro" id="IPR009875">
    <property type="entry name" value="PilZ_domain"/>
</dbReference>
<dbReference type="AlphaFoldDB" id="A0A0D8HGG1"/>
<organism evidence="3 4">
    <name type="scientific">Acidithrix ferrooxidans</name>
    <dbReference type="NCBI Taxonomy" id="1280514"/>
    <lineage>
        <taxon>Bacteria</taxon>
        <taxon>Bacillati</taxon>
        <taxon>Actinomycetota</taxon>
        <taxon>Acidimicrobiia</taxon>
        <taxon>Acidimicrobiales</taxon>
        <taxon>Acidimicrobiaceae</taxon>
        <taxon>Acidithrix</taxon>
    </lineage>
</organism>
<dbReference type="Pfam" id="PF07238">
    <property type="entry name" value="PilZ"/>
    <property type="match status" value="1"/>
</dbReference>
<dbReference type="Gene3D" id="2.40.10.220">
    <property type="entry name" value="predicted glycosyltransferase like domains"/>
    <property type="match status" value="1"/>
</dbReference>
<dbReference type="EMBL" id="JXYS01000066">
    <property type="protein sequence ID" value="KJF17080.1"/>
    <property type="molecule type" value="Genomic_DNA"/>
</dbReference>
<feature type="region of interest" description="Disordered" evidence="1">
    <location>
        <begin position="210"/>
        <end position="231"/>
    </location>
</feature>
<evidence type="ECO:0000313" key="3">
    <source>
        <dbReference type="EMBL" id="KJF17080.1"/>
    </source>
</evidence>
<keyword evidence="4" id="KW-1185">Reference proteome</keyword>
<feature type="compositionally biased region" description="Polar residues" evidence="1">
    <location>
        <begin position="215"/>
        <end position="228"/>
    </location>
</feature>
<dbReference type="RefSeq" id="WP_052605708.1">
    <property type="nucleotide sequence ID" value="NZ_JXYS01000066.1"/>
</dbReference>
<reference evidence="3 4" key="1">
    <citation type="submission" date="2015-01" db="EMBL/GenBank/DDBJ databases">
        <title>Draft genome of the acidophilic iron oxidizer Acidithrix ferrooxidans strain Py-F3.</title>
        <authorList>
            <person name="Poehlein A."/>
            <person name="Eisen S."/>
            <person name="Schloemann M."/>
            <person name="Johnson B.D."/>
            <person name="Daniel R."/>
            <person name="Muehling M."/>
        </authorList>
    </citation>
    <scope>NUCLEOTIDE SEQUENCE [LARGE SCALE GENOMIC DNA]</scope>
    <source>
        <strain evidence="3 4">Py-F3</strain>
    </source>
</reference>
<sequence>MTLLREGTRIFLDASTTPQSLEGAFSVPASALPATLLYMSDRVARLILETPKSFRLNSKGVLYRKVRFGLFGAPFVVENNEDPSPKLLSVRLLNPGAVLQRREFVRVSTVLGVSIFVLEDDRAIANFTAVAIDISQGGMRIKTSHGIRDNERIRISFLIEGTTLTVYGRLKSRFPDQTYGFEFDSISDSNASKICRYVFRTQVAQNPQLGKRASFSDNDGGSTPSNSNPEEDEYWDIFKEGTLSSIAVSTDYRDFNKTVFGAFNRFSVFN</sequence>
<dbReference type="Proteomes" id="UP000032360">
    <property type="component" value="Unassembled WGS sequence"/>
</dbReference>
<dbReference type="OrthoDB" id="5516626at2"/>
<gene>
    <name evidence="3" type="ORF">AXFE_20770</name>
</gene>
<name>A0A0D8HGG1_9ACTN</name>
<feature type="domain" description="PilZ" evidence="2">
    <location>
        <begin position="100"/>
        <end position="200"/>
    </location>
</feature>
<comment type="caution">
    <text evidence="3">The sequence shown here is derived from an EMBL/GenBank/DDBJ whole genome shotgun (WGS) entry which is preliminary data.</text>
</comment>
<accession>A0A0D8HGG1</accession>
<dbReference type="SUPFAM" id="SSF141371">
    <property type="entry name" value="PilZ domain-like"/>
    <property type="match status" value="1"/>
</dbReference>
<dbReference type="GO" id="GO:0035438">
    <property type="term" value="F:cyclic-di-GMP binding"/>
    <property type="evidence" value="ECO:0007669"/>
    <property type="project" value="InterPro"/>
</dbReference>
<protein>
    <submittedName>
        <fullName evidence="3">PilZ domain protein</fullName>
    </submittedName>
</protein>
<evidence type="ECO:0000313" key="4">
    <source>
        <dbReference type="Proteomes" id="UP000032360"/>
    </source>
</evidence>
<evidence type="ECO:0000259" key="2">
    <source>
        <dbReference type="Pfam" id="PF07238"/>
    </source>
</evidence>
<proteinExistence type="predicted"/>